<evidence type="ECO:0000313" key="1">
    <source>
        <dbReference type="EMBL" id="DAF61250.1"/>
    </source>
</evidence>
<protein>
    <submittedName>
        <fullName evidence="1">Protein-turn-helix DNA binding protein</fullName>
    </submittedName>
</protein>
<name>A0A8S5TES0_9CAUD</name>
<organism evidence="1">
    <name type="scientific">Siphoviridae sp. ctVf96</name>
    <dbReference type="NCBI Taxonomy" id="2827882"/>
    <lineage>
        <taxon>Viruses</taxon>
        <taxon>Duplodnaviria</taxon>
        <taxon>Heunggongvirae</taxon>
        <taxon>Uroviricota</taxon>
        <taxon>Caudoviricetes</taxon>
    </lineage>
</organism>
<proteinExistence type="predicted"/>
<reference evidence="1" key="1">
    <citation type="journal article" date="2021" name="Proc. Natl. Acad. Sci. U.S.A.">
        <title>A Catalog of Tens of Thousands of Viruses from Human Metagenomes Reveals Hidden Associations with Chronic Diseases.</title>
        <authorList>
            <person name="Tisza M.J."/>
            <person name="Buck C.B."/>
        </authorList>
    </citation>
    <scope>NUCLEOTIDE SEQUENCE</scope>
    <source>
        <strain evidence="1">CtVf96</strain>
    </source>
</reference>
<sequence>MPKSRIGMKRGEEITRFLEIGKAKKGVRQSAVAKYLCMSEKTLSFRKVDGEWSLLDFALLCKYFGATDEEILSMVKSYFSLFTGNIVRKPGKVGA</sequence>
<dbReference type="EMBL" id="BK032805">
    <property type="protein sequence ID" value="DAF61250.1"/>
    <property type="molecule type" value="Genomic_DNA"/>
</dbReference>
<accession>A0A8S5TES0</accession>